<gene>
    <name evidence="2" type="ORF">GTQ55_15120</name>
    <name evidence="1" type="ORF">HNQ53_002786</name>
</gene>
<evidence type="ECO:0000313" key="1">
    <source>
        <dbReference type="EMBL" id="MBB5212561.1"/>
    </source>
</evidence>
<dbReference type="EMBL" id="CP047491">
    <property type="protein sequence ID" value="QHQ40179.1"/>
    <property type="molecule type" value="Genomic_DNA"/>
</dbReference>
<evidence type="ECO:0000313" key="3">
    <source>
        <dbReference type="Proteomes" id="UP000464675"/>
    </source>
</evidence>
<dbReference type="AlphaFoldDB" id="A0A6P1TFZ5"/>
<dbReference type="RefSeq" id="WP_161859477.1">
    <property type="nucleotide sequence ID" value="NZ_CP047491.1"/>
</dbReference>
<accession>A0A6P1TFZ5</accession>
<reference evidence="2 3" key="1">
    <citation type="submission" date="2020-01" db="EMBL/GenBank/DDBJ databases">
        <title>The possibility of degradation of plastic by Microbulbifer hydrolyticus IRE-31.</title>
        <authorList>
            <person name="Liu L."/>
        </authorList>
    </citation>
    <scope>NUCLEOTIDE SEQUENCE [LARGE SCALE GENOMIC DNA]</scope>
    <source>
        <strain evidence="2 3">IRE-31</strain>
    </source>
</reference>
<sequence length="169" mass="18546">MSLLSLTAGCVLKDEYPSEWEPVAHAKSGGCQDISGLYNNLGENSKQKEVYLSSVFFPKEQDPSSVDYVKIVNSRESSSFEITLLDDSKPIKSANFTSESKLSCNNGSYVIERGEFLVKEGAIGKQWVRYSFSKSGNALILAKKNGAVGALFFVPIVGSETGWLRFQQP</sequence>
<keyword evidence="3" id="KW-1185">Reference proteome</keyword>
<evidence type="ECO:0000313" key="2">
    <source>
        <dbReference type="EMBL" id="QHQ40179.1"/>
    </source>
</evidence>
<dbReference type="Proteomes" id="UP000563601">
    <property type="component" value="Unassembled WGS sequence"/>
</dbReference>
<reference evidence="1 4" key="2">
    <citation type="submission" date="2020-08" db="EMBL/GenBank/DDBJ databases">
        <title>Genomic Encyclopedia of Type Strains, Phase IV (KMG-IV): sequencing the most valuable type-strain genomes for metagenomic binning, comparative biology and taxonomic classification.</title>
        <authorList>
            <person name="Goeker M."/>
        </authorList>
    </citation>
    <scope>NUCLEOTIDE SEQUENCE [LARGE SCALE GENOMIC DNA]</scope>
    <source>
        <strain evidence="1 4">DSM 11525</strain>
    </source>
</reference>
<dbReference type="OrthoDB" id="9872689at2"/>
<name>A0A6P1TFZ5_9GAMM</name>
<organism evidence="1 4">
    <name type="scientific">Microbulbifer hydrolyticus</name>
    <dbReference type="NCBI Taxonomy" id="48074"/>
    <lineage>
        <taxon>Bacteria</taxon>
        <taxon>Pseudomonadati</taxon>
        <taxon>Pseudomonadota</taxon>
        <taxon>Gammaproteobacteria</taxon>
        <taxon>Cellvibrionales</taxon>
        <taxon>Microbulbiferaceae</taxon>
        <taxon>Microbulbifer</taxon>
    </lineage>
</organism>
<proteinExistence type="predicted"/>
<dbReference type="EMBL" id="JACHHR010000003">
    <property type="protein sequence ID" value="MBB5212561.1"/>
    <property type="molecule type" value="Genomic_DNA"/>
</dbReference>
<protein>
    <recommendedName>
        <fullName evidence="5">Lipoprotein</fullName>
    </recommendedName>
</protein>
<evidence type="ECO:0008006" key="5">
    <source>
        <dbReference type="Google" id="ProtNLM"/>
    </source>
</evidence>
<dbReference type="Proteomes" id="UP000464675">
    <property type="component" value="Chromosome"/>
</dbReference>
<evidence type="ECO:0000313" key="4">
    <source>
        <dbReference type="Proteomes" id="UP000563601"/>
    </source>
</evidence>